<proteinExistence type="predicted"/>
<protein>
    <submittedName>
        <fullName evidence="2">Uncharacterized protein</fullName>
    </submittedName>
</protein>
<sequence>MFSASEVALGTSTKIRDLDRLDGDADDEDSDGWDSESGGGMDEEDDLKHHTGRR</sequence>
<name>A0ABR3JPS2_9AGAR</name>
<evidence type="ECO:0000313" key="2">
    <source>
        <dbReference type="EMBL" id="KAL0957531.1"/>
    </source>
</evidence>
<dbReference type="Proteomes" id="UP001556367">
    <property type="component" value="Unassembled WGS sequence"/>
</dbReference>
<reference evidence="3" key="1">
    <citation type="submission" date="2024-06" db="EMBL/GenBank/DDBJ databases">
        <title>Multi-omics analyses provide insights into the biosynthesis of the anticancer antibiotic pleurotin in Hohenbuehelia grisea.</title>
        <authorList>
            <person name="Weaver J.A."/>
            <person name="Alberti F."/>
        </authorList>
    </citation>
    <scope>NUCLEOTIDE SEQUENCE [LARGE SCALE GENOMIC DNA]</scope>
    <source>
        <strain evidence="3">T-177</strain>
    </source>
</reference>
<gene>
    <name evidence="2" type="ORF">HGRIS_001321</name>
</gene>
<dbReference type="EMBL" id="JASNQZ010000005">
    <property type="protein sequence ID" value="KAL0957531.1"/>
    <property type="molecule type" value="Genomic_DNA"/>
</dbReference>
<keyword evidence="3" id="KW-1185">Reference proteome</keyword>
<feature type="compositionally biased region" description="Acidic residues" evidence="1">
    <location>
        <begin position="24"/>
        <end position="34"/>
    </location>
</feature>
<feature type="compositionally biased region" description="Basic and acidic residues" evidence="1">
    <location>
        <begin position="14"/>
        <end position="23"/>
    </location>
</feature>
<feature type="region of interest" description="Disordered" evidence="1">
    <location>
        <begin position="1"/>
        <end position="54"/>
    </location>
</feature>
<evidence type="ECO:0000313" key="3">
    <source>
        <dbReference type="Proteomes" id="UP001556367"/>
    </source>
</evidence>
<organism evidence="2 3">
    <name type="scientific">Hohenbuehelia grisea</name>
    <dbReference type="NCBI Taxonomy" id="104357"/>
    <lineage>
        <taxon>Eukaryota</taxon>
        <taxon>Fungi</taxon>
        <taxon>Dikarya</taxon>
        <taxon>Basidiomycota</taxon>
        <taxon>Agaricomycotina</taxon>
        <taxon>Agaricomycetes</taxon>
        <taxon>Agaricomycetidae</taxon>
        <taxon>Agaricales</taxon>
        <taxon>Pleurotineae</taxon>
        <taxon>Pleurotaceae</taxon>
        <taxon>Hohenbuehelia</taxon>
    </lineage>
</organism>
<accession>A0ABR3JPS2</accession>
<comment type="caution">
    <text evidence="2">The sequence shown here is derived from an EMBL/GenBank/DDBJ whole genome shotgun (WGS) entry which is preliminary data.</text>
</comment>
<evidence type="ECO:0000256" key="1">
    <source>
        <dbReference type="SAM" id="MobiDB-lite"/>
    </source>
</evidence>